<dbReference type="EMBL" id="OU892280">
    <property type="protein sequence ID" value="CAG9768271.1"/>
    <property type="molecule type" value="Genomic_DNA"/>
</dbReference>
<proteinExistence type="inferred from homology"/>
<keyword evidence="6" id="KW-1185">Reference proteome</keyword>
<comment type="similarity">
    <text evidence="3">Belongs to the TO family.</text>
</comment>
<evidence type="ECO:0000256" key="2">
    <source>
        <dbReference type="ARBA" id="ARBA00023108"/>
    </source>
</evidence>
<evidence type="ECO:0000313" key="6">
    <source>
        <dbReference type="Proteomes" id="UP001152799"/>
    </source>
</evidence>
<gene>
    <name evidence="5" type="ORF">CEUTPL_LOCUS8817</name>
</gene>
<dbReference type="PANTHER" id="PTHR11008:SF39">
    <property type="entry name" value="CIRCADIAN CLOCK-CONTROLLED PROTEIN-LIKE PROTEIN"/>
    <property type="match status" value="1"/>
</dbReference>
<dbReference type="PANTHER" id="PTHR11008">
    <property type="entry name" value="PROTEIN TAKEOUT-LIKE PROTEIN"/>
    <property type="match status" value="1"/>
</dbReference>
<dbReference type="InterPro" id="IPR038606">
    <property type="entry name" value="To_sf"/>
</dbReference>
<evidence type="ECO:0000256" key="1">
    <source>
        <dbReference type="ARBA" id="ARBA00022729"/>
    </source>
</evidence>
<dbReference type="Proteomes" id="UP001152799">
    <property type="component" value="Chromosome 4"/>
</dbReference>
<organism evidence="5 6">
    <name type="scientific">Ceutorhynchus assimilis</name>
    <name type="common">cabbage seed weevil</name>
    <dbReference type="NCBI Taxonomy" id="467358"/>
    <lineage>
        <taxon>Eukaryota</taxon>
        <taxon>Metazoa</taxon>
        <taxon>Ecdysozoa</taxon>
        <taxon>Arthropoda</taxon>
        <taxon>Hexapoda</taxon>
        <taxon>Insecta</taxon>
        <taxon>Pterygota</taxon>
        <taxon>Neoptera</taxon>
        <taxon>Endopterygota</taxon>
        <taxon>Coleoptera</taxon>
        <taxon>Polyphaga</taxon>
        <taxon>Cucujiformia</taxon>
        <taxon>Curculionidae</taxon>
        <taxon>Ceutorhynchinae</taxon>
        <taxon>Ceutorhynchus</taxon>
    </lineage>
</organism>
<feature type="signal peptide" evidence="4">
    <location>
        <begin position="1"/>
        <end position="19"/>
    </location>
</feature>
<keyword evidence="2" id="KW-0090">Biological rhythms</keyword>
<name>A0A9N9MQ32_9CUCU</name>
<protein>
    <submittedName>
        <fullName evidence="5">Uncharacterized protein</fullName>
    </submittedName>
</protein>
<dbReference type="InterPro" id="IPR010562">
    <property type="entry name" value="Haemolymph_juvenile_hormone-bd"/>
</dbReference>
<keyword evidence="1 4" id="KW-0732">Signal</keyword>
<evidence type="ECO:0000256" key="4">
    <source>
        <dbReference type="SAM" id="SignalP"/>
    </source>
</evidence>
<evidence type="ECO:0000313" key="5">
    <source>
        <dbReference type="EMBL" id="CAG9768271.1"/>
    </source>
</evidence>
<feature type="chain" id="PRO_5040467582" evidence="4">
    <location>
        <begin position="20"/>
        <end position="246"/>
    </location>
</feature>
<dbReference type="FunFam" id="3.15.10.30:FF:000001">
    <property type="entry name" value="Takeout-like protein 1"/>
    <property type="match status" value="1"/>
</dbReference>
<dbReference type="Gene3D" id="3.15.10.30">
    <property type="entry name" value="Haemolymph juvenile hormone binding protein"/>
    <property type="match status" value="1"/>
</dbReference>
<dbReference type="OrthoDB" id="8185598at2759"/>
<dbReference type="GO" id="GO:0005615">
    <property type="term" value="C:extracellular space"/>
    <property type="evidence" value="ECO:0007669"/>
    <property type="project" value="TreeGrafter"/>
</dbReference>
<dbReference type="AlphaFoldDB" id="A0A9N9MQ32"/>
<dbReference type="SMART" id="SM00700">
    <property type="entry name" value="JHBP"/>
    <property type="match status" value="1"/>
</dbReference>
<dbReference type="Pfam" id="PF06585">
    <property type="entry name" value="JHBP"/>
    <property type="match status" value="1"/>
</dbReference>
<accession>A0A9N9MQ32</accession>
<evidence type="ECO:0000256" key="3">
    <source>
        <dbReference type="ARBA" id="ARBA00060902"/>
    </source>
</evidence>
<sequence length="246" mass="27477">MPNKAAIFVITITVTLCLGEIPSYIHVCHQKDPKLTQCIINSIEALRPKLKEGIAEINVPPLEPLPLDEIKLRSGPNQARISSNITNLKVWGPILFQITDLKADVPNKKFQATVNLPKLNFEGDYDMDVNVLILKYNGKGVMTGNFTDYIFDLTLIYEIKQKDGKNYMNIPKLGIKLTMGKSVLKMTGTDNKNPTLSQGLQAVLNDNTEVFMKEVLPALEDGLSVRFTDIANKIAHIVPYEELLPE</sequence>
<reference evidence="5" key="1">
    <citation type="submission" date="2022-01" db="EMBL/GenBank/DDBJ databases">
        <authorList>
            <person name="King R."/>
        </authorList>
    </citation>
    <scope>NUCLEOTIDE SEQUENCE</scope>
</reference>
<dbReference type="GO" id="GO:0007623">
    <property type="term" value="P:circadian rhythm"/>
    <property type="evidence" value="ECO:0007669"/>
    <property type="project" value="UniProtKB-ARBA"/>
</dbReference>